<dbReference type="Pfam" id="PF01909">
    <property type="entry name" value="NTP_transf_2"/>
    <property type="match status" value="1"/>
</dbReference>
<dbReference type="SUPFAM" id="SSF81301">
    <property type="entry name" value="Nucleotidyltransferase"/>
    <property type="match status" value="1"/>
</dbReference>
<dbReference type="Proteomes" id="UP001338309">
    <property type="component" value="Unassembled WGS sequence"/>
</dbReference>
<organism evidence="2 3">
    <name type="scientific">Algoriphagus confluentis</name>
    <dbReference type="NCBI Taxonomy" id="1697556"/>
    <lineage>
        <taxon>Bacteria</taxon>
        <taxon>Pseudomonadati</taxon>
        <taxon>Bacteroidota</taxon>
        <taxon>Cytophagia</taxon>
        <taxon>Cytophagales</taxon>
        <taxon>Cyclobacteriaceae</taxon>
        <taxon>Algoriphagus</taxon>
    </lineage>
</organism>
<keyword evidence="3" id="KW-1185">Reference proteome</keyword>
<evidence type="ECO:0000313" key="2">
    <source>
        <dbReference type="EMBL" id="GMQ31382.1"/>
    </source>
</evidence>
<sequence length="105" mass="11627">MAQGEVVQLLKKYIEILRAEGISVSKAFLYGSYGDNSATEESDIDVLLVSDSFEESNDRLVGKVWRLTSKVNSRIEPFLIGTKNFEKSEGSPLISKIKETGIQIA</sequence>
<dbReference type="CDD" id="cd05403">
    <property type="entry name" value="NT_KNTase_like"/>
    <property type="match status" value="1"/>
</dbReference>
<evidence type="ECO:0000313" key="3">
    <source>
        <dbReference type="Proteomes" id="UP001338309"/>
    </source>
</evidence>
<evidence type="ECO:0000259" key="1">
    <source>
        <dbReference type="Pfam" id="PF01909"/>
    </source>
</evidence>
<proteinExistence type="predicted"/>
<name>A0ABQ6PTY2_9BACT</name>
<dbReference type="InterPro" id="IPR043519">
    <property type="entry name" value="NT_sf"/>
</dbReference>
<protein>
    <recommendedName>
        <fullName evidence="1">Polymerase nucleotidyl transferase domain-containing protein</fullName>
    </recommendedName>
</protein>
<dbReference type="Gene3D" id="3.30.460.10">
    <property type="entry name" value="Beta Polymerase, domain 2"/>
    <property type="match status" value="1"/>
</dbReference>
<dbReference type="EMBL" id="BTPD01000018">
    <property type="protein sequence ID" value="GMQ31382.1"/>
    <property type="molecule type" value="Genomic_DNA"/>
</dbReference>
<feature type="domain" description="Polymerase nucleotidyl transferase" evidence="1">
    <location>
        <begin position="10"/>
        <end position="70"/>
    </location>
</feature>
<dbReference type="PANTHER" id="PTHR43449">
    <property type="entry name" value="NUCLEOTIDYLTRANSFERASE"/>
    <property type="match status" value="1"/>
</dbReference>
<reference evidence="2 3" key="1">
    <citation type="submission" date="2023-08" db="EMBL/GenBank/DDBJ databases">
        <title>Draft genome sequence of Algoriphagus confluentis.</title>
        <authorList>
            <person name="Takatani N."/>
            <person name="Hosokawa M."/>
            <person name="Sawabe T."/>
        </authorList>
    </citation>
    <scope>NUCLEOTIDE SEQUENCE [LARGE SCALE GENOMIC DNA]</scope>
    <source>
        <strain evidence="2 3">NBRC 111222</strain>
    </source>
</reference>
<gene>
    <name evidence="2" type="ORF">Aconfl_40260</name>
</gene>
<comment type="caution">
    <text evidence="2">The sequence shown here is derived from an EMBL/GenBank/DDBJ whole genome shotgun (WGS) entry which is preliminary data.</text>
</comment>
<dbReference type="InterPro" id="IPR002934">
    <property type="entry name" value="Polymerase_NTP_transf_dom"/>
</dbReference>
<dbReference type="RefSeq" id="WP_338226145.1">
    <property type="nucleotide sequence ID" value="NZ_BTPD01000018.1"/>
</dbReference>
<accession>A0ABQ6PTY2</accession>
<dbReference type="PANTHER" id="PTHR43449:SF1">
    <property type="entry name" value="POLYMERASE BETA NUCLEOTIDYLTRANSFERASE DOMAIN-CONTAINING PROTEIN"/>
    <property type="match status" value="1"/>
</dbReference>